<accession>A0AAW2CIH0</accession>
<dbReference type="AlphaFoldDB" id="A0AAW2CIH0"/>
<comment type="caution">
    <text evidence="1">The sequence shown here is derived from an EMBL/GenBank/DDBJ whole genome shotgun (WGS) entry which is preliminary data.</text>
</comment>
<evidence type="ECO:0000313" key="1">
    <source>
        <dbReference type="EMBL" id="KAK9997342.1"/>
    </source>
</evidence>
<name>A0AAW2CIH0_9ROSI</name>
<protein>
    <submittedName>
        <fullName evidence="1">Uncharacterized protein</fullName>
    </submittedName>
</protein>
<reference evidence="1 2" key="1">
    <citation type="submission" date="2024-01" db="EMBL/GenBank/DDBJ databases">
        <title>A telomere-to-telomere, gap-free genome of sweet tea (Lithocarpus litseifolius).</title>
        <authorList>
            <person name="Zhou J."/>
        </authorList>
    </citation>
    <scope>NUCLEOTIDE SEQUENCE [LARGE SCALE GENOMIC DNA]</scope>
    <source>
        <strain evidence="1">Zhou-2022a</strain>
        <tissue evidence="1">Leaf</tissue>
    </source>
</reference>
<proteinExistence type="predicted"/>
<dbReference type="Proteomes" id="UP001459277">
    <property type="component" value="Unassembled WGS sequence"/>
</dbReference>
<organism evidence="1 2">
    <name type="scientific">Lithocarpus litseifolius</name>
    <dbReference type="NCBI Taxonomy" id="425828"/>
    <lineage>
        <taxon>Eukaryota</taxon>
        <taxon>Viridiplantae</taxon>
        <taxon>Streptophyta</taxon>
        <taxon>Embryophyta</taxon>
        <taxon>Tracheophyta</taxon>
        <taxon>Spermatophyta</taxon>
        <taxon>Magnoliopsida</taxon>
        <taxon>eudicotyledons</taxon>
        <taxon>Gunneridae</taxon>
        <taxon>Pentapetalae</taxon>
        <taxon>rosids</taxon>
        <taxon>fabids</taxon>
        <taxon>Fagales</taxon>
        <taxon>Fagaceae</taxon>
        <taxon>Lithocarpus</taxon>
    </lineage>
</organism>
<gene>
    <name evidence="1" type="ORF">SO802_022028</name>
</gene>
<keyword evidence="2" id="KW-1185">Reference proteome</keyword>
<evidence type="ECO:0000313" key="2">
    <source>
        <dbReference type="Proteomes" id="UP001459277"/>
    </source>
</evidence>
<sequence>MEAELGHNPSFVWRSLLAAREFIREGSTWKIGNGQSVEVSDKTWLPQPPLFKPGANTKMKVGDLIDQQTMQWNRSLIQATFMQPTQTAILRTQLSNIRARDKLCWKENKTQHFTIKTAYQVALRMQRETGAEHSSVRDDKRFWSRI</sequence>
<dbReference type="EMBL" id="JAZDWU010000007">
    <property type="protein sequence ID" value="KAK9997342.1"/>
    <property type="molecule type" value="Genomic_DNA"/>
</dbReference>